<dbReference type="Pfam" id="PF12802">
    <property type="entry name" value="MarR_2"/>
    <property type="match status" value="1"/>
</dbReference>
<dbReference type="GO" id="GO:0003700">
    <property type="term" value="F:DNA-binding transcription factor activity"/>
    <property type="evidence" value="ECO:0007669"/>
    <property type="project" value="InterPro"/>
</dbReference>
<dbReference type="PANTHER" id="PTHR42756:SF1">
    <property type="entry name" value="TRANSCRIPTIONAL REPRESSOR OF EMRAB OPERON"/>
    <property type="match status" value="1"/>
</dbReference>
<proteinExistence type="predicted"/>
<dbReference type="SUPFAM" id="SSF46785">
    <property type="entry name" value="Winged helix' DNA-binding domain"/>
    <property type="match status" value="1"/>
</dbReference>
<keyword evidence="3" id="KW-0804">Transcription</keyword>
<keyword evidence="1" id="KW-0805">Transcription regulation</keyword>
<dbReference type="RefSeq" id="WP_096919665.1">
    <property type="nucleotide sequence ID" value="NZ_CP029487.1"/>
</dbReference>
<evidence type="ECO:0000256" key="2">
    <source>
        <dbReference type="ARBA" id="ARBA00023125"/>
    </source>
</evidence>
<accession>A0A2A5TFZ6</accession>
<protein>
    <submittedName>
        <fullName evidence="5">MarR family transcriptional regulator</fullName>
    </submittedName>
</protein>
<evidence type="ECO:0000256" key="1">
    <source>
        <dbReference type="ARBA" id="ARBA00023015"/>
    </source>
</evidence>
<sequence>MPDSIHDTLSAYYDFWFSCNALYEKWAKRQGITVNTLFVIYTVDAYPERCNQRLICEKLMLPKQTVNTILEALTKKGIVEKKADPSDKRNKRIVFTRTGTEYAGRLLKDLGAFEEKALGAMTREEREDFIRTSQIMLARLEEALNTDS</sequence>
<keyword evidence="2" id="KW-0238">DNA-binding</keyword>
<evidence type="ECO:0000313" key="5">
    <source>
        <dbReference type="EMBL" id="QCT70713.1"/>
    </source>
</evidence>
<evidence type="ECO:0000259" key="4">
    <source>
        <dbReference type="PROSITE" id="PS50995"/>
    </source>
</evidence>
<dbReference type="InterPro" id="IPR036388">
    <property type="entry name" value="WH-like_DNA-bd_sf"/>
</dbReference>
<feature type="domain" description="HTH marR-type" evidence="4">
    <location>
        <begin position="1"/>
        <end position="138"/>
    </location>
</feature>
<dbReference type="Gene3D" id="1.10.10.10">
    <property type="entry name" value="Winged helix-like DNA-binding domain superfamily/Winged helix DNA-binding domain"/>
    <property type="match status" value="1"/>
</dbReference>
<dbReference type="PROSITE" id="PS50995">
    <property type="entry name" value="HTH_MARR_2"/>
    <property type="match status" value="1"/>
</dbReference>
<dbReference type="Proteomes" id="UP000218387">
    <property type="component" value="Chromosome"/>
</dbReference>
<dbReference type="KEGG" id="emt:CPZ25_005010"/>
<dbReference type="PANTHER" id="PTHR42756">
    <property type="entry name" value="TRANSCRIPTIONAL REGULATOR, MARR"/>
    <property type="match status" value="1"/>
</dbReference>
<dbReference type="GO" id="GO:0003677">
    <property type="term" value="F:DNA binding"/>
    <property type="evidence" value="ECO:0007669"/>
    <property type="project" value="UniProtKB-KW"/>
</dbReference>
<dbReference type="InterPro" id="IPR036390">
    <property type="entry name" value="WH_DNA-bd_sf"/>
</dbReference>
<dbReference type="AlphaFoldDB" id="A0A2A5TFZ6"/>
<evidence type="ECO:0000313" key="6">
    <source>
        <dbReference type="Proteomes" id="UP000218387"/>
    </source>
</evidence>
<organism evidence="5 6">
    <name type="scientific">Eubacterium maltosivorans</name>
    <dbReference type="NCBI Taxonomy" id="2041044"/>
    <lineage>
        <taxon>Bacteria</taxon>
        <taxon>Bacillati</taxon>
        <taxon>Bacillota</taxon>
        <taxon>Clostridia</taxon>
        <taxon>Eubacteriales</taxon>
        <taxon>Eubacteriaceae</taxon>
        <taxon>Eubacterium</taxon>
    </lineage>
</organism>
<dbReference type="EMBL" id="CP029487">
    <property type="protein sequence ID" value="QCT70713.1"/>
    <property type="molecule type" value="Genomic_DNA"/>
</dbReference>
<reference evidence="5 6" key="1">
    <citation type="submission" date="2018-05" db="EMBL/GenBank/DDBJ databases">
        <title>Genome comparison of Eubacterium sp.</title>
        <authorList>
            <person name="Feng Y."/>
            <person name="Sanchez-Andrea I."/>
            <person name="Stams A.J.M."/>
            <person name="De Vos W.M."/>
        </authorList>
    </citation>
    <scope>NUCLEOTIDE SEQUENCE [LARGE SCALE GENOMIC DNA]</scope>
    <source>
        <strain evidence="5 6">YI</strain>
    </source>
</reference>
<dbReference type="InterPro" id="IPR000835">
    <property type="entry name" value="HTH_MarR-typ"/>
</dbReference>
<dbReference type="SMART" id="SM00347">
    <property type="entry name" value="HTH_MARR"/>
    <property type="match status" value="1"/>
</dbReference>
<evidence type="ECO:0000256" key="3">
    <source>
        <dbReference type="ARBA" id="ARBA00023163"/>
    </source>
</evidence>
<gene>
    <name evidence="5" type="ORF">CPZ25_005010</name>
</gene>
<keyword evidence="6" id="KW-1185">Reference proteome</keyword>
<name>A0A2A5TFZ6_EUBML</name>